<gene>
    <name evidence="1" type="ORF">FXB42_09640</name>
</gene>
<evidence type="ECO:0000313" key="1">
    <source>
        <dbReference type="EMBL" id="TYC85219.1"/>
    </source>
</evidence>
<dbReference type="RefSeq" id="WP_148637645.1">
    <property type="nucleotide sequence ID" value="NZ_VSLA01000019.1"/>
</dbReference>
<evidence type="ECO:0000313" key="2">
    <source>
        <dbReference type="Proteomes" id="UP000322619"/>
    </source>
</evidence>
<dbReference type="Proteomes" id="UP000322619">
    <property type="component" value="Unassembled WGS sequence"/>
</dbReference>
<protein>
    <submittedName>
        <fullName evidence="1">Uncharacterized protein</fullName>
    </submittedName>
</protein>
<reference evidence="1 2" key="1">
    <citation type="submission" date="2019-08" db="EMBL/GenBank/DDBJ databases">
        <title>Isolation and enrichment of carboxydotrophic bacteria from anaerobic sludge for the production of bio-based chemicals from syngas.</title>
        <authorList>
            <person name="Antares A.L."/>
            <person name="Moreira J."/>
            <person name="Diender M."/>
            <person name="Parshina S.N."/>
            <person name="Stams A.J.M."/>
            <person name="Alves M."/>
            <person name="Alves J.I."/>
            <person name="Sousa D.Z."/>
        </authorList>
    </citation>
    <scope>NUCLEOTIDE SEQUENCE [LARGE SCALE GENOMIC DNA]</scope>
    <source>
        <strain evidence="1 2">JM</strain>
    </source>
</reference>
<dbReference type="EMBL" id="VSLA01000019">
    <property type="protein sequence ID" value="TYC85219.1"/>
    <property type="molecule type" value="Genomic_DNA"/>
</dbReference>
<sequence>MELLLNDVLNLTAAEIDNSRIELNMTEGSGGIAYIDKWLSLGQDEKDSGITDCSYWGWYGNKKNFNIGQTVFSFIKMSYDEWLFISAAEIVDVPVGSRARVKIIKRLIPLFGRLVMKYKKGNKYK</sequence>
<proteinExistence type="predicted"/>
<name>A0A5D0WM40_9FIRM</name>
<dbReference type="AlphaFoldDB" id="A0A5D0WM40"/>
<organism evidence="1 2">
    <name type="scientific">Acetobacterium wieringae</name>
    <dbReference type="NCBI Taxonomy" id="52694"/>
    <lineage>
        <taxon>Bacteria</taxon>
        <taxon>Bacillati</taxon>
        <taxon>Bacillota</taxon>
        <taxon>Clostridia</taxon>
        <taxon>Eubacteriales</taxon>
        <taxon>Eubacteriaceae</taxon>
        <taxon>Acetobacterium</taxon>
    </lineage>
</organism>
<accession>A0A5D0WM40</accession>
<comment type="caution">
    <text evidence="1">The sequence shown here is derived from an EMBL/GenBank/DDBJ whole genome shotgun (WGS) entry which is preliminary data.</text>
</comment>